<reference evidence="2 3" key="1">
    <citation type="submission" date="2012-12" db="EMBL/GenBank/DDBJ databases">
        <title>Novel taxa of Listeriaceae from agricultural environments in the United States.</title>
        <authorList>
            <person name="den Bakker H.C."/>
            <person name="Allred A."/>
            <person name="Warchocki S."/>
            <person name="Wright E.M."/>
            <person name="Burrell A."/>
            <person name="Nightingale K.K."/>
            <person name="Kephart D."/>
            <person name="Wiedmann M."/>
        </authorList>
    </citation>
    <scope>NUCLEOTIDE SEQUENCE [LARGE SCALE GENOMIC DNA]</scope>
    <source>
        <strain evidence="2 3">FSL S10-1203</strain>
    </source>
</reference>
<comment type="caution">
    <text evidence="2">The sequence shown here is derived from an EMBL/GenBank/DDBJ whole genome shotgun (WGS) entry which is preliminary data.</text>
</comment>
<accession>W7DFT7</accession>
<gene>
    <name evidence="2" type="ORF">MCOL2_17557</name>
</gene>
<name>W7DFT7_9LIST</name>
<dbReference type="Proteomes" id="UP000019241">
    <property type="component" value="Unassembled WGS sequence"/>
</dbReference>
<sequence length="68" mass="7719">MYQHDPQTFAILENIMATYPDTENPFLAYKKEHGVIRKYAKNKAGAPVTSLKFIDGALGQKIDVTYKK</sequence>
<feature type="domain" description="Cas9 WED" evidence="1">
    <location>
        <begin position="1"/>
        <end position="67"/>
    </location>
</feature>
<organism evidence="2 3">
    <name type="scientific">Listeria fleischmannii FSL S10-1203</name>
    <dbReference type="NCBI Taxonomy" id="1265822"/>
    <lineage>
        <taxon>Bacteria</taxon>
        <taxon>Bacillati</taxon>
        <taxon>Bacillota</taxon>
        <taxon>Bacilli</taxon>
        <taxon>Bacillales</taxon>
        <taxon>Listeriaceae</taxon>
        <taxon>Listeria</taxon>
    </lineage>
</organism>
<dbReference type="EMBL" id="AODM01000061">
    <property type="protein sequence ID" value="EUJ48041.1"/>
    <property type="molecule type" value="Genomic_DNA"/>
</dbReference>
<dbReference type="AlphaFoldDB" id="W7DFT7"/>
<evidence type="ECO:0000313" key="3">
    <source>
        <dbReference type="Proteomes" id="UP000019241"/>
    </source>
</evidence>
<protein>
    <submittedName>
        <fullName evidence="2">CRISPR-system-like protein</fullName>
    </submittedName>
</protein>
<dbReference type="Pfam" id="PF18061">
    <property type="entry name" value="CRISPR_Cas9_WED"/>
    <property type="match status" value="1"/>
</dbReference>
<dbReference type="PATRIC" id="fig|1265822.4.peg.3567"/>
<evidence type="ECO:0000259" key="1">
    <source>
        <dbReference type="Pfam" id="PF18061"/>
    </source>
</evidence>
<evidence type="ECO:0000313" key="2">
    <source>
        <dbReference type="EMBL" id="EUJ48041.1"/>
    </source>
</evidence>
<dbReference type="InterPro" id="IPR040656">
    <property type="entry name" value="Cas9_WED_dom"/>
</dbReference>
<proteinExistence type="predicted"/>